<accession>A0A5P1UTX8</accession>
<feature type="domain" description="PLD phosphodiesterase" evidence="1">
    <location>
        <begin position="172"/>
        <end position="199"/>
    </location>
</feature>
<dbReference type="GO" id="GO:0030572">
    <property type="term" value="F:phosphatidyltransferase activity"/>
    <property type="evidence" value="ECO:0007669"/>
    <property type="project" value="UniProtKB-ARBA"/>
</dbReference>
<keyword evidence="3" id="KW-1185">Reference proteome</keyword>
<dbReference type="PANTHER" id="PTHR21248">
    <property type="entry name" value="CARDIOLIPIN SYNTHASE"/>
    <property type="match status" value="1"/>
</dbReference>
<dbReference type="AlphaFoldDB" id="A0A5P1UTX8"/>
<dbReference type="EMBL" id="CP043909">
    <property type="protein sequence ID" value="QER39583.1"/>
    <property type="molecule type" value="Genomic_DNA"/>
</dbReference>
<dbReference type="GO" id="GO:0032049">
    <property type="term" value="P:cardiolipin biosynthetic process"/>
    <property type="evidence" value="ECO:0007669"/>
    <property type="project" value="UniProtKB-ARBA"/>
</dbReference>
<reference evidence="2 3" key="1">
    <citation type="submission" date="2019-09" db="EMBL/GenBank/DDBJ databases">
        <title>Acinetobacter sp. C16S1 isolated from saline soil.</title>
        <authorList>
            <person name="Xu L."/>
            <person name="Sun J.-Q."/>
        </authorList>
    </citation>
    <scope>NUCLEOTIDE SEQUENCE [LARGE SCALE GENOMIC DNA]</scope>
    <source>
        <strain evidence="2 3">C16S1</strain>
    </source>
</reference>
<dbReference type="Proteomes" id="UP000325177">
    <property type="component" value="Chromosome"/>
</dbReference>
<dbReference type="SUPFAM" id="SSF56024">
    <property type="entry name" value="Phospholipase D/nuclease"/>
    <property type="match status" value="2"/>
</dbReference>
<dbReference type="PANTHER" id="PTHR21248:SF12">
    <property type="entry name" value="CARDIOLIPIN SYNTHASE C"/>
    <property type="match status" value="1"/>
</dbReference>
<gene>
    <name evidence="2" type="ORF">F2A31_07595</name>
</gene>
<dbReference type="Gene3D" id="3.30.870.10">
    <property type="entry name" value="Endonuclease Chain A"/>
    <property type="match status" value="2"/>
</dbReference>
<protein>
    <submittedName>
        <fullName evidence="2">Phospholipase D family protein</fullName>
    </submittedName>
</protein>
<name>A0A5P1UTX8_9GAMM</name>
<dbReference type="PROSITE" id="PS50035">
    <property type="entry name" value="PLD"/>
    <property type="match status" value="2"/>
</dbReference>
<dbReference type="CDD" id="cd09111">
    <property type="entry name" value="PLDc_ymdC_like_1"/>
    <property type="match status" value="1"/>
</dbReference>
<proteinExistence type="predicted"/>
<organism evidence="2 3">
    <name type="scientific">Acinetobacter suaedae</name>
    <dbReference type="NCBI Taxonomy" id="2609668"/>
    <lineage>
        <taxon>Bacteria</taxon>
        <taxon>Pseudomonadati</taxon>
        <taxon>Pseudomonadota</taxon>
        <taxon>Gammaproteobacteria</taxon>
        <taxon>Moraxellales</taxon>
        <taxon>Moraxellaceae</taxon>
        <taxon>Acinetobacter</taxon>
    </lineage>
</organism>
<dbReference type="CDD" id="cd09113">
    <property type="entry name" value="PLDc_ymdC_like_2"/>
    <property type="match status" value="1"/>
</dbReference>
<dbReference type="InterPro" id="IPR025202">
    <property type="entry name" value="PLD-like_dom"/>
</dbReference>
<evidence type="ECO:0000313" key="3">
    <source>
        <dbReference type="Proteomes" id="UP000325177"/>
    </source>
</evidence>
<evidence type="ECO:0000259" key="1">
    <source>
        <dbReference type="PROSITE" id="PS50035"/>
    </source>
</evidence>
<dbReference type="Pfam" id="PF13091">
    <property type="entry name" value="PLDc_2"/>
    <property type="match status" value="2"/>
</dbReference>
<evidence type="ECO:0000313" key="2">
    <source>
        <dbReference type="EMBL" id="QER39583.1"/>
    </source>
</evidence>
<dbReference type="InterPro" id="IPR001736">
    <property type="entry name" value="PLipase_D/transphosphatidylase"/>
</dbReference>
<feature type="domain" description="PLD phosphodiesterase" evidence="1">
    <location>
        <begin position="417"/>
        <end position="443"/>
    </location>
</feature>
<dbReference type="SMART" id="SM00155">
    <property type="entry name" value="PLDc"/>
    <property type="match status" value="2"/>
</dbReference>
<sequence length="526" mass="60914">MDSILTNKMIENSYHFKVITLAIVLGLSGCTLPTNQNNEWSNHPLQTKTKWVNDPQSELNIEQGLTAVLALDDAFLSIASRMHLIRNAKHQLDLQYYIWNDDIIGNLMLYELLKAADRGVKIRLLIDDQNGTKLDKTLEALSQHPNLEIRIFNPYKFRHLRFIDYIFRLNQINHRMHNKLTIADSSIAVTGGRNISSEYFEASDQFQFSDMDILFYGSSVDHAVEIFNEFWNSDLSYSTEQLIGKGTNQQLEQIKQHYQALDEKNTLTESKLESAQDYLKIRLQNYPIQWVKAHFVADHPNKASGQAKEQDLLYSQVIKIMGKPEQHMELVSAYFVPTKRGTEYLNQLSNNGIKVRVLTNSLVANDVAVVHSFYSQYRKSLLQNGVQLYEFKPNIERKKRTWYEVATGSVIPVKGKNRSSLHAKFFDVDGKVFIGSFNFDPRSAHLNTEVGLVVESDHLQNQITTLLDEHMLQVAYQLKLDTDGNIIWYEHKENGEIIKHHHDPESTKFQRFTMNFVSYFPVEWMM</sequence>
<dbReference type="KEGG" id="asue:F2A31_07595"/>